<keyword evidence="8" id="KW-1185">Reference proteome</keyword>
<reference evidence="7" key="1">
    <citation type="journal article" date="2021" name="Genome Biol. Evol.">
        <title>A High-Quality Reference Genome for a Parasitic Bivalve with Doubly Uniparental Inheritance (Bivalvia: Unionida).</title>
        <authorList>
            <person name="Smith C.H."/>
        </authorList>
    </citation>
    <scope>NUCLEOTIDE SEQUENCE</scope>
    <source>
        <strain evidence="7">CHS0354</strain>
    </source>
</reference>
<feature type="domain" description="Copper type II ascorbate-dependent monooxygenase N-terminal" evidence="4">
    <location>
        <begin position="166"/>
        <end position="279"/>
    </location>
</feature>
<protein>
    <submittedName>
        <fullName evidence="7">Uncharacterized protein</fullName>
    </submittedName>
</protein>
<accession>A0AAE0TB29</accession>
<dbReference type="GO" id="GO:0004500">
    <property type="term" value="F:dopamine beta-monooxygenase activity"/>
    <property type="evidence" value="ECO:0007669"/>
    <property type="project" value="InterPro"/>
</dbReference>
<keyword evidence="1" id="KW-1015">Disulfide bond</keyword>
<dbReference type="AlphaFoldDB" id="A0AAE0TB29"/>
<evidence type="ECO:0000256" key="3">
    <source>
        <dbReference type="SAM" id="SignalP"/>
    </source>
</evidence>
<dbReference type="GO" id="GO:0005507">
    <property type="term" value="F:copper ion binding"/>
    <property type="evidence" value="ECO:0007669"/>
    <property type="project" value="InterPro"/>
</dbReference>
<feature type="domain" description="Copper type II ascorbate-dependent monooxygenase C-terminal" evidence="5">
    <location>
        <begin position="300"/>
        <end position="443"/>
    </location>
</feature>
<gene>
    <name evidence="7" type="ORF">CHS0354_036073</name>
</gene>
<evidence type="ECO:0000256" key="2">
    <source>
        <dbReference type="ARBA" id="ARBA00023180"/>
    </source>
</evidence>
<dbReference type="PANTHER" id="PTHR10157">
    <property type="entry name" value="DOPAMINE BETA HYDROXYLASE RELATED"/>
    <property type="match status" value="1"/>
</dbReference>
<evidence type="ECO:0000256" key="1">
    <source>
        <dbReference type="ARBA" id="ARBA00023157"/>
    </source>
</evidence>
<feature type="domain" description="Temptin Cys/Cys disulfide" evidence="6">
    <location>
        <begin position="27"/>
        <end position="124"/>
    </location>
</feature>
<comment type="caution">
    <text evidence="7">The sequence shown here is derived from an EMBL/GenBank/DDBJ whole genome shotgun (WGS) entry which is preliminary data.</text>
</comment>
<dbReference type="Pfam" id="PF24784">
    <property type="entry name" value="Temptin_C"/>
    <property type="match status" value="1"/>
</dbReference>
<dbReference type="InterPro" id="IPR036939">
    <property type="entry name" value="Cu2_ascorb_mOase_N_sf"/>
</dbReference>
<dbReference type="Proteomes" id="UP001195483">
    <property type="component" value="Unassembled WGS sequence"/>
</dbReference>
<dbReference type="PANTHER" id="PTHR10157:SF23">
    <property type="entry name" value="MOXD1 HOMOLOG 1"/>
    <property type="match status" value="1"/>
</dbReference>
<dbReference type="Gene3D" id="2.60.120.310">
    <property type="entry name" value="Copper type II, ascorbate-dependent monooxygenase, N-terminal domain"/>
    <property type="match status" value="1"/>
</dbReference>
<dbReference type="InterPro" id="IPR014784">
    <property type="entry name" value="Cu2_ascorb_mOase-like_C"/>
</dbReference>
<reference evidence="7" key="3">
    <citation type="submission" date="2023-05" db="EMBL/GenBank/DDBJ databases">
        <authorList>
            <person name="Smith C.H."/>
        </authorList>
    </citation>
    <scope>NUCLEOTIDE SEQUENCE</scope>
    <source>
        <strain evidence="7">CHS0354</strain>
        <tissue evidence="7">Mantle</tissue>
    </source>
</reference>
<evidence type="ECO:0000313" key="7">
    <source>
        <dbReference type="EMBL" id="KAK3607130.1"/>
    </source>
</evidence>
<name>A0AAE0TB29_9BIVA</name>
<dbReference type="Pfam" id="PF01082">
    <property type="entry name" value="Cu2_monooxygen"/>
    <property type="match status" value="1"/>
</dbReference>
<dbReference type="InterPro" id="IPR057626">
    <property type="entry name" value="S-S_Temptin"/>
</dbReference>
<dbReference type="InterPro" id="IPR008977">
    <property type="entry name" value="PHM/PNGase_F_dom_sf"/>
</dbReference>
<dbReference type="Gene3D" id="2.60.120.230">
    <property type="match status" value="1"/>
</dbReference>
<reference evidence="7" key="2">
    <citation type="journal article" date="2021" name="Genome Biol. Evol.">
        <title>Developing a high-quality reference genome for a parasitic bivalve with doubly uniparental inheritance (Bivalvia: Unionida).</title>
        <authorList>
            <person name="Smith C.H."/>
        </authorList>
    </citation>
    <scope>NUCLEOTIDE SEQUENCE</scope>
    <source>
        <strain evidence="7">CHS0354</strain>
        <tissue evidence="7">Mantle</tissue>
    </source>
</reference>
<dbReference type="Pfam" id="PF03712">
    <property type="entry name" value="Cu2_monoox_C"/>
    <property type="match status" value="1"/>
</dbReference>
<evidence type="ECO:0000259" key="4">
    <source>
        <dbReference type="Pfam" id="PF01082"/>
    </source>
</evidence>
<dbReference type="InterPro" id="IPR000945">
    <property type="entry name" value="DBH-like"/>
</dbReference>
<feature type="chain" id="PRO_5042034995" evidence="3">
    <location>
        <begin position="29"/>
        <end position="572"/>
    </location>
</feature>
<keyword evidence="3" id="KW-0732">Signal</keyword>
<proteinExistence type="predicted"/>
<evidence type="ECO:0000313" key="8">
    <source>
        <dbReference type="Proteomes" id="UP001195483"/>
    </source>
</evidence>
<dbReference type="EMBL" id="JAEAOA010002113">
    <property type="protein sequence ID" value="KAK3607130.1"/>
    <property type="molecule type" value="Genomic_DNA"/>
</dbReference>
<evidence type="ECO:0000259" key="6">
    <source>
        <dbReference type="Pfam" id="PF24784"/>
    </source>
</evidence>
<dbReference type="InterPro" id="IPR000323">
    <property type="entry name" value="Cu2_ascorb_mOase_N"/>
</dbReference>
<organism evidence="7 8">
    <name type="scientific">Potamilus streckersoni</name>
    <dbReference type="NCBI Taxonomy" id="2493646"/>
    <lineage>
        <taxon>Eukaryota</taxon>
        <taxon>Metazoa</taxon>
        <taxon>Spiralia</taxon>
        <taxon>Lophotrochozoa</taxon>
        <taxon>Mollusca</taxon>
        <taxon>Bivalvia</taxon>
        <taxon>Autobranchia</taxon>
        <taxon>Heteroconchia</taxon>
        <taxon>Palaeoheterodonta</taxon>
        <taxon>Unionida</taxon>
        <taxon>Unionoidea</taxon>
        <taxon>Unionidae</taxon>
        <taxon>Ambleminae</taxon>
        <taxon>Lampsilini</taxon>
        <taxon>Potamilus</taxon>
    </lineage>
</organism>
<feature type="signal peptide" evidence="3">
    <location>
        <begin position="1"/>
        <end position="28"/>
    </location>
</feature>
<dbReference type="SUPFAM" id="SSF49742">
    <property type="entry name" value="PHM/PNGase F"/>
    <property type="match status" value="2"/>
</dbReference>
<sequence length="572" mass="63636">MYVMVSRGRKFTRCTLCLLAVCMGTCFAYSQYQLQIPNAETVPHPCKPNYMWKGVGHQRSNGGGERNPFGRAFYAAGKTWTRDLCQADSDGDGLSNGQELGDPGCVWTLGAVPNRTTGLSHPGVCQPLDSPTCANKTDQLGWVNCSYTDFKCDAANKTDTMNTTFRLPVTTVPANATTYICMTFDLPSDKEYHLIAFEPVIDNANVMHHILLVGCQDVTHEVYQPFPCSMSPGYNCSGILGVWSVGLNGMCYDEKAGFRIGQKGFKKAVIQVHWNNPERYSNYTDSSGIIIYYTETLRPYDAGVFVTGQKSLNIPPRQERVAVEGGCPIDCTAAIISGPVYVNAIYNHMHYLGIAMKTSVIDIGGHEKNLADDKVYSYDSPVVHTFAEPIKVNKYDSFASTCVYKSTSRSEYTYFGEATSDEMCYAFIWYYPKENFTSNVCIISKCKTVEVVVEGCNLQEFSSVLQQVFINVTSACSSLGICHPECIPVANEVKKQPCFKGSVDLYYRDMARTRSNEKYISFYKALDSCDEELDNICHESNVCAEGNQLWSLSSVPTLFLINLLMIYTNVPF</sequence>
<dbReference type="InterPro" id="IPR024548">
    <property type="entry name" value="Cu2_monoox_C"/>
</dbReference>
<keyword evidence="2" id="KW-0325">Glycoprotein</keyword>
<evidence type="ECO:0000259" key="5">
    <source>
        <dbReference type="Pfam" id="PF03712"/>
    </source>
</evidence>